<keyword evidence="3" id="KW-1185">Reference proteome</keyword>
<feature type="region of interest" description="Disordered" evidence="1">
    <location>
        <begin position="31"/>
        <end position="58"/>
    </location>
</feature>
<evidence type="ECO:0000256" key="1">
    <source>
        <dbReference type="SAM" id="MobiDB-lite"/>
    </source>
</evidence>
<reference evidence="3" key="1">
    <citation type="submission" date="2017-02" db="EMBL/GenBank/DDBJ databases">
        <authorList>
            <person name="Dridi B."/>
        </authorList>
    </citation>
    <scope>NUCLEOTIDE SEQUENCE [LARGE SCALE GENOMIC DNA]</scope>
    <source>
        <strain evidence="3">B Co 03.10</strain>
    </source>
</reference>
<dbReference type="Proteomes" id="UP000196581">
    <property type="component" value="Unassembled WGS sequence"/>
</dbReference>
<proteinExistence type="predicted"/>
<name>A0A1X6X0P2_9MICO</name>
<dbReference type="AlphaFoldDB" id="A0A1X6X0P2"/>
<evidence type="ECO:0000313" key="3">
    <source>
        <dbReference type="Proteomes" id="UP000196581"/>
    </source>
</evidence>
<evidence type="ECO:0000313" key="2">
    <source>
        <dbReference type="EMBL" id="SLM92111.1"/>
    </source>
</evidence>
<sequence length="58" mass="6182">MGRVVVIVLGIGAHSPTLIAKRSQGTIRCARAANSRPTRTTHPGRSDRPVDHHTATLS</sequence>
<dbReference type="EMBL" id="FWFF01000003">
    <property type="protein sequence ID" value="SLM92111.1"/>
    <property type="molecule type" value="Genomic_DNA"/>
</dbReference>
<accession>A0A1X6X0P2</accession>
<gene>
    <name evidence="2" type="ORF">FM105_02955</name>
</gene>
<feature type="compositionally biased region" description="Basic and acidic residues" evidence="1">
    <location>
        <begin position="44"/>
        <end position="58"/>
    </location>
</feature>
<protein>
    <submittedName>
        <fullName evidence="2">Uncharacterized protein</fullName>
    </submittedName>
</protein>
<organism evidence="2 3">
    <name type="scientific">Brevibacterium yomogidense</name>
    <dbReference type="NCBI Taxonomy" id="946573"/>
    <lineage>
        <taxon>Bacteria</taxon>
        <taxon>Bacillati</taxon>
        <taxon>Actinomycetota</taxon>
        <taxon>Actinomycetes</taxon>
        <taxon>Micrococcales</taxon>
        <taxon>Brevibacteriaceae</taxon>
        <taxon>Brevibacterium</taxon>
    </lineage>
</organism>